<dbReference type="PRINTS" id="PR00114">
    <property type="entry name" value="STPHPHTASE"/>
</dbReference>
<dbReference type="InterPro" id="IPR006186">
    <property type="entry name" value="Ser/Thr-sp_prot-phosphatase"/>
</dbReference>
<dbReference type="RefSeq" id="XP_053589550.1">
    <property type="nucleotide sequence ID" value="XM_053725356.1"/>
</dbReference>
<dbReference type="SMART" id="SM00156">
    <property type="entry name" value="PP2Ac"/>
    <property type="match status" value="1"/>
</dbReference>
<evidence type="ECO:0000313" key="3">
    <source>
        <dbReference type="EMBL" id="KAF1765868.1"/>
    </source>
</evidence>
<comment type="caution">
    <text evidence="3">The sequence shown here is derived from an EMBL/GenBank/DDBJ whole genome shotgun (WGS) entry which is preliminary data.</text>
</comment>
<dbReference type="GO" id="GO:0005634">
    <property type="term" value="C:nucleus"/>
    <property type="evidence" value="ECO:0007669"/>
    <property type="project" value="TreeGrafter"/>
</dbReference>
<dbReference type="InterPro" id="IPR029052">
    <property type="entry name" value="Metallo-depent_PP-like"/>
</dbReference>
<dbReference type="Proteomes" id="UP000483820">
    <property type="component" value="Chromosome II"/>
</dbReference>
<dbReference type="EMBL" id="WUAV01000002">
    <property type="protein sequence ID" value="KAF1765868.1"/>
    <property type="molecule type" value="Genomic_DNA"/>
</dbReference>
<dbReference type="PANTHER" id="PTHR11668:SF290">
    <property type="entry name" value="SERINE_THREONINE SPECIFIC PROTEIN PHOSPHATASES DOMAIN-CONTAINING PROTEIN"/>
    <property type="match status" value="1"/>
</dbReference>
<dbReference type="Gene3D" id="3.60.21.10">
    <property type="match status" value="1"/>
</dbReference>
<feature type="domain" description="Serine/threonine specific protein phosphatases" evidence="2">
    <location>
        <begin position="313"/>
        <end position="552"/>
    </location>
</feature>
<name>A0A6A5HDN1_CAERE</name>
<sequence length="553" mass="64264">MNEVDGNIVPEYENNNNELLCYSKLDKSRVVRCETACVQKTLISRYKIDLEYDFDFYYRIGCESKSLNDKLNEVKCDWNESNGSDYTIDYMIKGDEIRNPRLFVRKTCCFHAYCNKPKMNSRRYWFQKDQSMLTILRNKYNSRHLLLPVIFALFILLIIYGILTFIMSWWKTKQLAEGGKKCKELELELIQESKFPESIIQDLKLEVTGCLTVRETAFVLSQLPDYDKMKHSRVKSASTEESTKESKTGKTLKITESEVVVEGKTMRKVFLKPALKTNAAGWGHILWNTIRTINSPNDILYRMIEHGPYRYPFTALELLSLFEETAYRMADEPSLLQIDADITVIGDIRGRYTDLHRWLQLTGWPPENRILFLGGILDRDEPGSIECLALICALKCRFPNHVFLLRGEPETSLFRMIERLNPVITRAIQSCIKRMCSHIPFAAIIGKSILAVYSGFSPMIRKKKDIHDLFRPVKLEDMNAVERHIIYNQPSSKVRMYRPNPRQSHVPFGYLPCWNDRLINLWSAPGYGSNYGAVLYISKELVITPILMEKQLT</sequence>
<dbReference type="GO" id="GO:0004722">
    <property type="term" value="F:protein serine/threonine phosphatase activity"/>
    <property type="evidence" value="ECO:0007669"/>
    <property type="project" value="TreeGrafter"/>
</dbReference>
<evidence type="ECO:0000256" key="1">
    <source>
        <dbReference type="SAM" id="Phobius"/>
    </source>
</evidence>
<dbReference type="SUPFAM" id="SSF56300">
    <property type="entry name" value="Metallo-dependent phosphatases"/>
    <property type="match status" value="1"/>
</dbReference>
<accession>A0A6A5HDN1</accession>
<keyword evidence="1" id="KW-1133">Transmembrane helix</keyword>
<dbReference type="InterPro" id="IPR050341">
    <property type="entry name" value="PP1_catalytic_subunit"/>
</dbReference>
<proteinExistence type="predicted"/>
<evidence type="ECO:0000259" key="2">
    <source>
        <dbReference type="SMART" id="SM00156"/>
    </source>
</evidence>
<dbReference type="GO" id="GO:0005737">
    <property type="term" value="C:cytoplasm"/>
    <property type="evidence" value="ECO:0007669"/>
    <property type="project" value="TreeGrafter"/>
</dbReference>
<dbReference type="AlphaFoldDB" id="A0A6A5HDN1"/>
<gene>
    <name evidence="3" type="ORF">GCK72_005821</name>
</gene>
<dbReference type="KEGG" id="crq:GCK72_005821"/>
<organism evidence="3 4">
    <name type="scientific">Caenorhabditis remanei</name>
    <name type="common">Caenorhabditis vulgaris</name>
    <dbReference type="NCBI Taxonomy" id="31234"/>
    <lineage>
        <taxon>Eukaryota</taxon>
        <taxon>Metazoa</taxon>
        <taxon>Ecdysozoa</taxon>
        <taxon>Nematoda</taxon>
        <taxon>Chromadorea</taxon>
        <taxon>Rhabditida</taxon>
        <taxon>Rhabditina</taxon>
        <taxon>Rhabditomorpha</taxon>
        <taxon>Rhabditoidea</taxon>
        <taxon>Rhabditidae</taxon>
        <taxon>Peloderinae</taxon>
        <taxon>Caenorhabditis</taxon>
    </lineage>
</organism>
<keyword evidence="1" id="KW-0472">Membrane</keyword>
<dbReference type="GeneID" id="9820844"/>
<dbReference type="PANTHER" id="PTHR11668">
    <property type="entry name" value="SERINE/THREONINE PROTEIN PHOSPHATASE"/>
    <property type="match status" value="1"/>
</dbReference>
<feature type="transmembrane region" description="Helical" evidence="1">
    <location>
        <begin position="145"/>
        <end position="170"/>
    </location>
</feature>
<keyword evidence="1" id="KW-0812">Transmembrane</keyword>
<dbReference type="CTD" id="9820844"/>
<reference evidence="3 4" key="1">
    <citation type="submission" date="2019-12" db="EMBL/GenBank/DDBJ databases">
        <title>Chromosome-level assembly of the Caenorhabditis remanei genome.</title>
        <authorList>
            <person name="Teterina A.A."/>
            <person name="Willis J.H."/>
            <person name="Phillips P.C."/>
        </authorList>
    </citation>
    <scope>NUCLEOTIDE SEQUENCE [LARGE SCALE GENOMIC DNA]</scope>
    <source>
        <strain evidence="3 4">PX506</strain>
        <tissue evidence="3">Whole organism</tissue>
    </source>
</reference>
<protein>
    <recommendedName>
        <fullName evidence="2">Serine/threonine specific protein phosphatases domain-containing protein</fullName>
    </recommendedName>
</protein>
<evidence type="ECO:0000313" key="4">
    <source>
        <dbReference type="Proteomes" id="UP000483820"/>
    </source>
</evidence>